<dbReference type="AlphaFoldDB" id="X1UV30"/>
<dbReference type="EMBL" id="BARW01040922">
    <property type="protein sequence ID" value="GAJ21353.1"/>
    <property type="molecule type" value="Genomic_DNA"/>
</dbReference>
<proteinExistence type="predicted"/>
<organism evidence="1">
    <name type="scientific">marine sediment metagenome</name>
    <dbReference type="NCBI Taxonomy" id="412755"/>
    <lineage>
        <taxon>unclassified sequences</taxon>
        <taxon>metagenomes</taxon>
        <taxon>ecological metagenomes</taxon>
    </lineage>
</organism>
<protein>
    <submittedName>
        <fullName evidence="1">Uncharacterized protein</fullName>
    </submittedName>
</protein>
<reference evidence="1" key="1">
    <citation type="journal article" date="2014" name="Front. Microbiol.">
        <title>High frequency of phylogenetically diverse reductive dehalogenase-homologous genes in deep subseafloor sedimentary metagenomes.</title>
        <authorList>
            <person name="Kawai M."/>
            <person name="Futagami T."/>
            <person name="Toyoda A."/>
            <person name="Takaki Y."/>
            <person name="Nishi S."/>
            <person name="Hori S."/>
            <person name="Arai W."/>
            <person name="Tsubouchi T."/>
            <person name="Morono Y."/>
            <person name="Uchiyama I."/>
            <person name="Ito T."/>
            <person name="Fujiyama A."/>
            <person name="Inagaki F."/>
            <person name="Takami H."/>
        </authorList>
    </citation>
    <scope>NUCLEOTIDE SEQUENCE</scope>
    <source>
        <strain evidence="1">Expedition CK06-06</strain>
    </source>
</reference>
<sequence>PRFAPLVKFWLVLDTDKGWYSYFVGEKRSSAQEEVMLVAQSKMQK</sequence>
<gene>
    <name evidence="1" type="ORF">S12H4_61573</name>
</gene>
<feature type="non-terminal residue" evidence="1">
    <location>
        <position position="1"/>
    </location>
</feature>
<comment type="caution">
    <text evidence="1">The sequence shown here is derived from an EMBL/GenBank/DDBJ whole genome shotgun (WGS) entry which is preliminary data.</text>
</comment>
<evidence type="ECO:0000313" key="1">
    <source>
        <dbReference type="EMBL" id="GAJ21353.1"/>
    </source>
</evidence>
<accession>X1UV30</accession>
<name>X1UV30_9ZZZZ</name>